<feature type="compositionally biased region" description="Basic and acidic residues" evidence="1">
    <location>
        <begin position="318"/>
        <end position="337"/>
    </location>
</feature>
<feature type="compositionally biased region" description="Basic and acidic residues" evidence="1">
    <location>
        <begin position="185"/>
        <end position="196"/>
    </location>
</feature>
<feature type="region of interest" description="Disordered" evidence="1">
    <location>
        <begin position="94"/>
        <end position="253"/>
    </location>
</feature>
<gene>
    <name evidence="2" type="primary">gp186</name>
    <name evidence="2" type="ORF">SSM2_162</name>
</gene>
<feature type="compositionally biased region" description="Polar residues" evidence="1">
    <location>
        <begin position="98"/>
        <end position="108"/>
    </location>
</feature>
<reference evidence="2 3" key="1">
    <citation type="journal article" date="2010" name="Environ. Microbiol.">
        <title>Genomic analysis of oceanic cyanobacterial myoviruses compared with T4-like myoviruses from diverse hosts and environments.</title>
        <authorList>
            <person name="Sullivan M.B."/>
            <person name="Huang K.H."/>
            <person name="Ignacio-Espinoza J.C."/>
            <person name="Berlin A.M."/>
            <person name="Kelly L."/>
            <person name="Weigele P.R."/>
            <person name="DeFrancesco A.S."/>
            <person name="Kern S.E."/>
            <person name="Thompson L.R."/>
            <person name="Young S."/>
            <person name="Yandava C."/>
            <person name="Fu R."/>
            <person name="Krastins B."/>
            <person name="Chase M."/>
            <person name="Sarracino D."/>
            <person name="Osburne M.S."/>
            <person name="Henn M.R."/>
            <person name="Chisholm S.W."/>
        </authorList>
    </citation>
    <scope>NUCLEOTIDE SEQUENCE [LARGE SCALE GENOMIC DNA]</scope>
    <source>
        <strain evidence="2">8017-1</strain>
    </source>
</reference>
<keyword evidence="3" id="KW-1185">Reference proteome</keyword>
<evidence type="ECO:0000256" key="1">
    <source>
        <dbReference type="SAM" id="MobiDB-lite"/>
    </source>
</evidence>
<accession>E3SJ55</accession>
<dbReference type="EMBL" id="GU071095">
    <property type="protein sequence ID" value="ADO97503.1"/>
    <property type="molecule type" value="Genomic_DNA"/>
</dbReference>
<feature type="compositionally biased region" description="Basic and acidic residues" evidence="1">
    <location>
        <begin position="240"/>
        <end position="253"/>
    </location>
</feature>
<feature type="compositionally biased region" description="Basic and acidic residues" evidence="1">
    <location>
        <begin position="443"/>
        <end position="453"/>
    </location>
</feature>
<sequence>MSNGIGKNPLNDISKVYVQQVVEKKKDDTYLEPDMKKRQANNEKARKELAKGPQMKNPHFESVEKSGWDAIKACTDGYEAVYDKQEVEEVYAGKHGQTAKQYADSRSQGGKMVSGDSKMSGAEYTHGRRVKAANPGMQPDVGGKTKPKSQGKMDKGTRADLEYRKANLKKEGLDPVGQEDGDVNNDGKKDSSDKYLMKRRKAIAAAMASTKKKMTEGVRDLDPEKGTEERKARLEKKRGMKMDDHPQYKKSMKEAYSSWRNDLSEVMTDEISDKPIKEKKVSNTIKINPKLGEAIQAMGGELIEATEVDEAVYGGTPAKKEEPKDTRMVVTNADKKGNTPAYQRFKAGDKRYKAADHMKEQAAMSDKEIRLQKQKARIDQMIAQRRKQDLAQAKKSEAPAKAVGEELSVDDQMRISKEYNRKSPEEKKALNKKAVAGIPKVTPKKDTRTDAQKMTDATGPRPGSRYRGD</sequence>
<proteinExistence type="predicted"/>
<dbReference type="Proteomes" id="UP000006524">
    <property type="component" value="Segment"/>
</dbReference>
<dbReference type="OrthoDB" id="29263at10239"/>
<feature type="region of interest" description="Disordered" evidence="1">
    <location>
        <begin position="387"/>
        <end position="469"/>
    </location>
</feature>
<protein>
    <submittedName>
        <fullName evidence="2">Gp186</fullName>
    </submittedName>
</protein>
<dbReference type="GeneID" id="10326793"/>
<name>E3SJ55_9CAUD</name>
<evidence type="ECO:0000313" key="2">
    <source>
        <dbReference type="EMBL" id="ADO97503.1"/>
    </source>
</evidence>
<feature type="compositionally biased region" description="Basic and acidic residues" evidence="1">
    <location>
        <begin position="411"/>
        <end position="429"/>
    </location>
</feature>
<dbReference type="KEGG" id="vg:10326793"/>
<organism evidence="2 3">
    <name type="scientific">Synechococcus phage S-SM2</name>
    <dbReference type="NCBI Taxonomy" id="444860"/>
    <lineage>
        <taxon>Viruses</taxon>
        <taxon>Duplodnaviria</taxon>
        <taxon>Heunggongvirae</taxon>
        <taxon>Uroviricota</taxon>
        <taxon>Caudoviricetes</taxon>
        <taxon>Pantevenvirales</taxon>
        <taxon>Kyanoviridae</taxon>
        <taxon>Nilusvirus</taxon>
        <taxon>Nilusvirus ssm2</taxon>
    </lineage>
</organism>
<feature type="compositionally biased region" description="Basic and acidic residues" evidence="1">
    <location>
        <begin position="387"/>
        <end position="398"/>
    </location>
</feature>
<feature type="region of interest" description="Disordered" evidence="1">
    <location>
        <begin position="28"/>
        <end position="61"/>
    </location>
</feature>
<feature type="compositionally biased region" description="Basic and acidic residues" evidence="1">
    <location>
        <begin position="28"/>
        <end position="50"/>
    </location>
</feature>
<feature type="region of interest" description="Disordered" evidence="1">
    <location>
        <begin position="314"/>
        <end position="341"/>
    </location>
</feature>
<feature type="compositionally biased region" description="Basic and acidic residues" evidence="1">
    <location>
        <begin position="151"/>
        <end position="173"/>
    </location>
</feature>
<evidence type="ECO:0000313" key="3">
    <source>
        <dbReference type="Proteomes" id="UP000006524"/>
    </source>
</evidence>
<feature type="compositionally biased region" description="Basic and acidic residues" evidence="1">
    <location>
        <begin position="213"/>
        <end position="232"/>
    </location>
</feature>
<dbReference type="RefSeq" id="YP_004322317.1">
    <property type="nucleotide sequence ID" value="NC_015279.1"/>
</dbReference>